<evidence type="ECO:0000256" key="5">
    <source>
        <dbReference type="ARBA" id="ARBA00023125"/>
    </source>
</evidence>
<evidence type="ECO:0000313" key="9">
    <source>
        <dbReference type="EMBL" id="CUQ91215.1"/>
    </source>
</evidence>
<feature type="coiled-coil region" evidence="6">
    <location>
        <begin position="897"/>
        <end position="931"/>
    </location>
</feature>
<name>A0A174ZV77_9FIRM</name>
<dbReference type="InterPro" id="IPR011890">
    <property type="entry name" value="SMC_prok"/>
</dbReference>
<dbReference type="GO" id="GO:0005737">
    <property type="term" value="C:cytoplasm"/>
    <property type="evidence" value="ECO:0007669"/>
    <property type="project" value="UniProtKB-SubCell"/>
</dbReference>
<dbReference type="GO" id="GO:0030261">
    <property type="term" value="P:chromosome condensation"/>
    <property type="evidence" value="ECO:0007669"/>
    <property type="project" value="InterPro"/>
</dbReference>
<feature type="compositionally biased region" description="Basic and acidic residues" evidence="7">
    <location>
        <begin position="759"/>
        <end position="771"/>
    </location>
</feature>
<dbReference type="GO" id="GO:0005694">
    <property type="term" value="C:chromosome"/>
    <property type="evidence" value="ECO:0007669"/>
    <property type="project" value="InterPro"/>
</dbReference>
<comment type="similarity">
    <text evidence="6">Belongs to the SMC family.</text>
</comment>
<keyword evidence="5 6" id="KW-0238">DNA-binding</keyword>
<dbReference type="GO" id="GO:0005524">
    <property type="term" value="F:ATP binding"/>
    <property type="evidence" value="ECO:0007669"/>
    <property type="project" value="UniProtKB-UniRule"/>
</dbReference>
<feature type="domain" description="SMC hinge" evidence="8">
    <location>
        <begin position="523"/>
        <end position="639"/>
    </location>
</feature>
<dbReference type="SMART" id="SM00968">
    <property type="entry name" value="SMC_hinge"/>
    <property type="match status" value="1"/>
</dbReference>
<reference evidence="9 10" key="1">
    <citation type="submission" date="2015-09" db="EMBL/GenBank/DDBJ databases">
        <authorList>
            <consortium name="Pathogen Informatics"/>
        </authorList>
    </citation>
    <scope>NUCLEOTIDE SEQUENCE [LARGE SCALE GENOMIC DNA]</scope>
    <source>
        <strain evidence="9 10">2789STDY5834928</strain>
    </source>
</reference>
<keyword evidence="2 6" id="KW-0547">Nucleotide-binding</keyword>
<protein>
    <recommendedName>
        <fullName evidence="6">Chromosome partition protein Smc</fullName>
    </recommendedName>
</protein>
<evidence type="ECO:0000256" key="6">
    <source>
        <dbReference type="HAMAP-Rule" id="MF_01894"/>
    </source>
</evidence>
<evidence type="ECO:0000256" key="7">
    <source>
        <dbReference type="SAM" id="MobiDB-lite"/>
    </source>
</evidence>
<comment type="subcellular location">
    <subcellularLocation>
        <location evidence="6">Cytoplasm</location>
    </subcellularLocation>
</comment>
<dbReference type="InterPro" id="IPR027417">
    <property type="entry name" value="P-loop_NTPase"/>
</dbReference>
<dbReference type="InterPro" id="IPR010935">
    <property type="entry name" value="SMC_hinge"/>
</dbReference>
<comment type="subunit">
    <text evidence="6">Homodimer.</text>
</comment>
<evidence type="ECO:0000256" key="2">
    <source>
        <dbReference type="ARBA" id="ARBA00022741"/>
    </source>
</evidence>
<gene>
    <name evidence="6 9" type="primary">smc</name>
    <name evidence="9" type="ORF">ERS852540_02287</name>
</gene>
<feature type="region of interest" description="Disordered" evidence="7">
    <location>
        <begin position="751"/>
        <end position="771"/>
    </location>
</feature>
<keyword evidence="4 6" id="KW-0175">Coiled coil</keyword>
<comment type="domain">
    <text evidence="6">Contains large globular domains required for ATP hydrolysis at each terminus and a third globular domain forming a flexible hinge near the middle of the molecule. These domains are separated by coiled-coil structures.</text>
</comment>
<dbReference type="SUPFAM" id="SSF52540">
    <property type="entry name" value="P-loop containing nucleoside triphosphate hydrolases"/>
    <property type="match status" value="1"/>
</dbReference>
<dbReference type="Gene3D" id="3.40.50.300">
    <property type="entry name" value="P-loop containing nucleotide triphosphate hydrolases"/>
    <property type="match status" value="2"/>
</dbReference>
<proteinExistence type="inferred from homology"/>
<keyword evidence="1 6" id="KW-0963">Cytoplasm</keyword>
<evidence type="ECO:0000256" key="4">
    <source>
        <dbReference type="ARBA" id="ARBA00023054"/>
    </source>
</evidence>
<dbReference type="Pfam" id="PF02463">
    <property type="entry name" value="SMC_N"/>
    <property type="match status" value="1"/>
</dbReference>
<dbReference type="InterPro" id="IPR003395">
    <property type="entry name" value="RecF/RecN/SMC_N"/>
</dbReference>
<dbReference type="SUPFAM" id="SSF75553">
    <property type="entry name" value="Smc hinge domain"/>
    <property type="match status" value="1"/>
</dbReference>
<dbReference type="AlphaFoldDB" id="A0A174ZV77"/>
<accession>A0A174ZV77</accession>
<dbReference type="GO" id="GO:0007062">
    <property type="term" value="P:sister chromatid cohesion"/>
    <property type="evidence" value="ECO:0007669"/>
    <property type="project" value="InterPro"/>
</dbReference>
<dbReference type="Gene3D" id="3.30.70.1620">
    <property type="match status" value="1"/>
</dbReference>
<dbReference type="PANTHER" id="PTHR43977">
    <property type="entry name" value="STRUCTURAL MAINTENANCE OF CHROMOSOMES PROTEIN 3"/>
    <property type="match status" value="1"/>
</dbReference>
<sequence length="1192" mass="132975">MFFKSMEIYGFKSFPDKTILHFDKRMTAVVGSNGNGKSNISDALRWVMGEQGAKSLRGDKMEDVIFHGTVRRKPMGFASVTLTIDNCDRALRVDSDEVVISRKLYRSGESEYKINGAKTLLKNINELFMGTGLGRDGYSVIGQGKVSEIVESGGSKRREVFEEAAGVSKFLAQKKDAENKLKRTEDNLLRIRDIASELETRLPVLEKQAAKAKKAKELLSREEDLDITVSMYELSALEKTISEAEDKLLLSKAECENLDRDIAKLEAEEEDNNNRRMTLRAELEKLKAGSDEARDRISDIKAEIAVLRNDISHAEEAIAETEKQIEDGKSGKARLEEDKKNLENEIEEKQALIGRLKADSERLTEELTGIDAEGETLSGEYKELDEKQGRLYLKRTQLQLSVQQIEATSEQLSKRKEELTRTAENAAAEAKTQRIKLSDTDEELEQAKEEKAEAENKLTGYKKLFANKNDKLKTAGQTLETLRKEYETKASRHQVLDEIDKNMAGFQSSVKSVIMADRQGRLSGIRGTIADIISVDKRYTVAIEIALGGIMQNIVTDNEEAAKRSMRYLKENNLGRATFLPLTSVKGKMLEVGGLSNENGFEGMACDLVEYDGLYDGIVKSILGKTAVVEDIDTASFIAKKYGYRFKIVTLDGQVINAGGSFTGGSVRNDAGIIARKQELALLSEQIEELGEKIKAESEQLKPLQAEVAKMAEEMEGFSETVSQCEPKIARLEAQRDGIKQLLSQLTAQRDSAEEQLDAQERAENDGRKLLSDTKSQLESVLAEIEKNEEALSEQRSGLDKAEDKRKEIADRIQRNNMDVLTVNGDISNIRTRIEGIDASILALSDGGSEQLRKIEELKNGIEQKNEIIILKTAQTEEIAKTAGDNEKAIADNVSLTNAAEKRISEINKSIRELTEAKEKFSADLARQEERKGSAEGQTEKIISGLWDKYEMTRSEAKERAKPVDDAGIFMLKAELAEIKRSIAALGSVNYSSIEELEEVSERYGVLAKQLKDVETSKTELESLIADLIKDIKQRFTESFDDINHHFGMLFSEIFGGGEARLQLSDPDDVLNSDVEIYAAPPGKVIKSLSLLSGGEKSMVALTIYLAILLHRPTPFCMLDEVDAALDEANVQKYATYLKRFSHNTQLMVITHRRGTIELCDVLYGVYMQEKGVSGLLRQEFSEEFLNEVENA</sequence>
<dbReference type="STRING" id="39492.ERS852540_02287"/>
<dbReference type="Gene3D" id="1.10.287.1490">
    <property type="match status" value="1"/>
</dbReference>
<feature type="coiled-coil region" evidence="6">
    <location>
        <begin position="167"/>
        <end position="366"/>
    </location>
</feature>
<feature type="coiled-coil region" evidence="6">
    <location>
        <begin position="395"/>
        <end position="485"/>
    </location>
</feature>
<dbReference type="OrthoDB" id="9808768at2"/>
<comment type="caution">
    <text evidence="6">Lacks conserved residue(s) required for the propagation of feature annotation.</text>
</comment>
<dbReference type="GO" id="GO:0003677">
    <property type="term" value="F:DNA binding"/>
    <property type="evidence" value="ECO:0007669"/>
    <property type="project" value="UniProtKB-UniRule"/>
</dbReference>
<dbReference type="EMBL" id="CZBY01000023">
    <property type="protein sequence ID" value="CUQ91215.1"/>
    <property type="molecule type" value="Genomic_DNA"/>
</dbReference>
<dbReference type="GO" id="GO:0007059">
    <property type="term" value="P:chromosome segregation"/>
    <property type="evidence" value="ECO:0007669"/>
    <property type="project" value="UniProtKB-UniRule"/>
</dbReference>
<evidence type="ECO:0000313" key="10">
    <source>
        <dbReference type="Proteomes" id="UP000095662"/>
    </source>
</evidence>
<evidence type="ECO:0000256" key="3">
    <source>
        <dbReference type="ARBA" id="ARBA00022840"/>
    </source>
</evidence>
<dbReference type="NCBIfam" id="TIGR02168">
    <property type="entry name" value="SMC_prok_B"/>
    <property type="match status" value="1"/>
</dbReference>
<organism evidence="9 10">
    <name type="scientific">[Eubacterium] siraeum</name>
    <dbReference type="NCBI Taxonomy" id="39492"/>
    <lineage>
        <taxon>Bacteria</taxon>
        <taxon>Bacillati</taxon>
        <taxon>Bacillota</taxon>
        <taxon>Clostridia</taxon>
        <taxon>Eubacteriales</taxon>
        <taxon>Oscillospiraceae</taxon>
        <taxon>Oscillospiraceae incertae sedis</taxon>
    </lineage>
</organism>
<dbReference type="GO" id="GO:0016887">
    <property type="term" value="F:ATP hydrolysis activity"/>
    <property type="evidence" value="ECO:0007669"/>
    <property type="project" value="InterPro"/>
</dbReference>
<dbReference type="Gene3D" id="1.20.1060.20">
    <property type="match status" value="1"/>
</dbReference>
<comment type="function">
    <text evidence="6">Required for chromosome condensation and partitioning.</text>
</comment>
<dbReference type="GO" id="GO:0006260">
    <property type="term" value="P:DNA replication"/>
    <property type="evidence" value="ECO:0007669"/>
    <property type="project" value="UniProtKB-UniRule"/>
</dbReference>
<dbReference type="InterPro" id="IPR036277">
    <property type="entry name" value="SMC_hinge_sf"/>
</dbReference>
<keyword evidence="3 6" id="KW-0067">ATP-binding</keyword>
<evidence type="ECO:0000256" key="1">
    <source>
        <dbReference type="ARBA" id="ARBA00022490"/>
    </source>
</evidence>
<evidence type="ECO:0000259" key="8">
    <source>
        <dbReference type="SMART" id="SM00968"/>
    </source>
</evidence>
<dbReference type="HAMAP" id="MF_01894">
    <property type="entry name" value="Smc_prok"/>
    <property type="match status" value="1"/>
</dbReference>
<dbReference type="PIRSF" id="PIRSF005719">
    <property type="entry name" value="SMC"/>
    <property type="match status" value="1"/>
</dbReference>
<dbReference type="InterPro" id="IPR024704">
    <property type="entry name" value="SMC"/>
</dbReference>
<dbReference type="Proteomes" id="UP000095662">
    <property type="component" value="Unassembled WGS sequence"/>
</dbReference>
<dbReference type="Pfam" id="PF06470">
    <property type="entry name" value="SMC_hinge"/>
    <property type="match status" value="1"/>
</dbReference>